<sequence length="383" mass="43494">MSSMFSSKIYQKIVTYRHLDLYSTYRDDPSTKEERQRAVYQDLAKFSLVSREWWNMITPLLYSDIDLMAVDIDNFFGAIDSKPSFGSLVKHISLPSNCYDLVGDREDYFPNLQISIGLEYTPGFGDDDYEADAEKGEKEDEAQIGADLRGLEEEVLCFTDWERRISIRNLEVLSAESDGWQSVTRLLFSLRTIFDLSSLEGLTFIEISDPESPVSPTIDLSAVPMFDHLRVLLTELSLTVRELSLTTPSIDLFRLFTRTLSNAYRMSIPSTLASLVLAQECHPTVTSLWITTEPGLEPQDSFPRPQDFLADTKIQDRLRQAFPKLEEISTDPIVSESATEEEIKKDGEAVRTLARELGCDRLGIRLVGLDGVLWNQIEGEKEI</sequence>
<protein>
    <submittedName>
        <fullName evidence="1">Uncharacterized protein</fullName>
    </submittedName>
</protein>
<name>A0A0F7SSH6_PHARH</name>
<organism evidence="1">
    <name type="scientific">Phaffia rhodozyma</name>
    <name type="common">Yeast</name>
    <name type="synonym">Xanthophyllomyces dendrorhous</name>
    <dbReference type="NCBI Taxonomy" id="264483"/>
    <lineage>
        <taxon>Eukaryota</taxon>
        <taxon>Fungi</taxon>
        <taxon>Dikarya</taxon>
        <taxon>Basidiomycota</taxon>
        <taxon>Agaricomycotina</taxon>
        <taxon>Tremellomycetes</taxon>
        <taxon>Cystofilobasidiales</taxon>
        <taxon>Mrakiaceae</taxon>
        <taxon>Phaffia</taxon>
    </lineage>
</organism>
<dbReference type="EMBL" id="LN483166">
    <property type="protein sequence ID" value="CED84411.1"/>
    <property type="molecule type" value="Genomic_DNA"/>
</dbReference>
<proteinExistence type="predicted"/>
<accession>A0A0F7SSH6</accession>
<evidence type="ECO:0000313" key="1">
    <source>
        <dbReference type="EMBL" id="CED84411.1"/>
    </source>
</evidence>
<dbReference type="AlphaFoldDB" id="A0A0F7SSH6"/>
<reference evidence="1" key="1">
    <citation type="submission" date="2014-08" db="EMBL/GenBank/DDBJ databases">
        <authorList>
            <person name="Sharma Rahul"/>
            <person name="Thines Marco"/>
        </authorList>
    </citation>
    <scope>NUCLEOTIDE SEQUENCE</scope>
</reference>